<comment type="similarity">
    <text evidence="2">Belongs to the glycosyltransferase 31 family.</text>
</comment>
<dbReference type="GO" id="GO:0016757">
    <property type="term" value="F:glycosyltransferase activity"/>
    <property type="evidence" value="ECO:0007669"/>
    <property type="project" value="UniProtKB-KW"/>
</dbReference>
<feature type="domain" description="Fringe-like glycosyltransferase" evidence="11">
    <location>
        <begin position="100"/>
        <end position="196"/>
    </location>
</feature>
<evidence type="ECO:0000313" key="12">
    <source>
        <dbReference type="EMBL" id="CAG5116922.1"/>
    </source>
</evidence>
<reference evidence="12" key="1">
    <citation type="submission" date="2021-04" db="EMBL/GenBank/DDBJ databases">
        <authorList>
            <consortium name="Molecular Ecology Group"/>
        </authorList>
    </citation>
    <scope>NUCLEOTIDE SEQUENCE</scope>
</reference>
<keyword evidence="7" id="KW-1133">Transmembrane helix</keyword>
<sequence>MFTNLIIILLLKLNNNGYAMNIQNEMEKAGAYPCLQVNDIVFVILSQVNEFHVQQASQFQIHFEKQLTLLDKSQWPVLLFTHKDFSHVDGAWTVIPLFEHIVNTHARKNTRWILICEEDTRINVSLLVTTLEQYNATESLFLGRELRDQETTIIHHFAFADNPSQFAYPDFRAGFVLSITLIQQLHHRLQTSRVKSDFSIDPKFELALFVWDEGKGTTLTHIQQFCSADASSDPSCVTSQPGKFPDCHLPVDKRDLYVAVKTCKKFHETRIPVVKATWGKEAELIEYFSEMADNKIPTIDLGIPNTERGHCGKTMAIIKRIINTPELSAVKWILIADDDTIINLNRLQPVVLGERYGYAVVSGGGYDYITGGGG</sequence>
<evidence type="ECO:0000259" key="11">
    <source>
        <dbReference type="Pfam" id="PF02434"/>
    </source>
</evidence>
<evidence type="ECO:0000256" key="9">
    <source>
        <dbReference type="ARBA" id="ARBA00037847"/>
    </source>
</evidence>
<organism evidence="12 13">
    <name type="scientific">Candidula unifasciata</name>
    <dbReference type="NCBI Taxonomy" id="100452"/>
    <lineage>
        <taxon>Eukaryota</taxon>
        <taxon>Metazoa</taxon>
        <taxon>Spiralia</taxon>
        <taxon>Lophotrochozoa</taxon>
        <taxon>Mollusca</taxon>
        <taxon>Gastropoda</taxon>
        <taxon>Heterobranchia</taxon>
        <taxon>Euthyneura</taxon>
        <taxon>Panpulmonata</taxon>
        <taxon>Eupulmonata</taxon>
        <taxon>Stylommatophora</taxon>
        <taxon>Helicina</taxon>
        <taxon>Helicoidea</taxon>
        <taxon>Geomitridae</taxon>
        <taxon>Candidula</taxon>
    </lineage>
</organism>
<dbReference type="AlphaFoldDB" id="A0A8S3YN17"/>
<dbReference type="InterPro" id="IPR003378">
    <property type="entry name" value="Fringe-like_glycosylTrfase"/>
</dbReference>
<dbReference type="GO" id="GO:0012505">
    <property type="term" value="C:endomembrane system"/>
    <property type="evidence" value="ECO:0007669"/>
    <property type="project" value="UniProtKB-SubCell"/>
</dbReference>
<keyword evidence="6" id="KW-0735">Signal-anchor</keyword>
<dbReference type="EMBL" id="CAJHNH020000324">
    <property type="protein sequence ID" value="CAG5116922.1"/>
    <property type="molecule type" value="Genomic_DNA"/>
</dbReference>
<evidence type="ECO:0000256" key="2">
    <source>
        <dbReference type="ARBA" id="ARBA00008661"/>
    </source>
</evidence>
<keyword evidence="13" id="KW-1185">Reference proteome</keyword>
<accession>A0A8S3YN17</accession>
<keyword evidence="3" id="KW-0328">Glycosyltransferase</keyword>
<dbReference type="Pfam" id="PF02434">
    <property type="entry name" value="Fringe"/>
    <property type="match status" value="2"/>
</dbReference>
<proteinExistence type="inferred from homology"/>
<feature type="chain" id="PRO_5035766476" description="Fringe-like glycosyltransferase domain-containing protein" evidence="10">
    <location>
        <begin position="20"/>
        <end position="374"/>
    </location>
</feature>
<dbReference type="PANTHER" id="PTHR10811">
    <property type="entry name" value="FRINGE-RELATED"/>
    <property type="match status" value="1"/>
</dbReference>
<keyword evidence="4" id="KW-0808">Transferase</keyword>
<evidence type="ECO:0000256" key="8">
    <source>
        <dbReference type="ARBA" id="ARBA00023136"/>
    </source>
</evidence>
<dbReference type="Proteomes" id="UP000678393">
    <property type="component" value="Unassembled WGS sequence"/>
</dbReference>
<evidence type="ECO:0000256" key="10">
    <source>
        <dbReference type="SAM" id="SignalP"/>
    </source>
</evidence>
<feature type="domain" description="Fringe-like glycosyltransferase" evidence="11">
    <location>
        <begin position="251"/>
        <end position="374"/>
    </location>
</feature>
<comment type="subcellular location">
    <subcellularLocation>
        <location evidence="9">Endomembrane system</location>
        <topology evidence="9">Single-pass membrane protein</topology>
    </subcellularLocation>
    <subcellularLocation>
        <location evidence="1">Membrane</location>
        <topology evidence="1">Single-pass type II membrane protein</topology>
    </subcellularLocation>
</comment>
<evidence type="ECO:0000256" key="6">
    <source>
        <dbReference type="ARBA" id="ARBA00022968"/>
    </source>
</evidence>
<feature type="non-terminal residue" evidence="12">
    <location>
        <position position="1"/>
    </location>
</feature>
<feature type="signal peptide" evidence="10">
    <location>
        <begin position="1"/>
        <end position="19"/>
    </location>
</feature>
<keyword evidence="8" id="KW-0472">Membrane</keyword>
<dbReference type="GO" id="GO:0016020">
    <property type="term" value="C:membrane"/>
    <property type="evidence" value="ECO:0007669"/>
    <property type="project" value="UniProtKB-SubCell"/>
</dbReference>
<dbReference type="OrthoDB" id="421979at2759"/>
<comment type="caution">
    <text evidence="12">The sequence shown here is derived from an EMBL/GenBank/DDBJ whole genome shotgun (WGS) entry which is preliminary data.</text>
</comment>
<name>A0A8S3YN17_9EUPU</name>
<dbReference type="Gene3D" id="3.90.550.50">
    <property type="match status" value="2"/>
</dbReference>
<gene>
    <name evidence="12" type="ORF">CUNI_LOCUS2480</name>
</gene>
<evidence type="ECO:0000256" key="7">
    <source>
        <dbReference type="ARBA" id="ARBA00022989"/>
    </source>
</evidence>
<evidence type="ECO:0000256" key="5">
    <source>
        <dbReference type="ARBA" id="ARBA00022692"/>
    </source>
</evidence>
<keyword evidence="10" id="KW-0732">Signal</keyword>
<evidence type="ECO:0000256" key="1">
    <source>
        <dbReference type="ARBA" id="ARBA00004606"/>
    </source>
</evidence>
<keyword evidence="5" id="KW-0812">Transmembrane</keyword>
<evidence type="ECO:0000256" key="3">
    <source>
        <dbReference type="ARBA" id="ARBA00022676"/>
    </source>
</evidence>
<evidence type="ECO:0000313" key="13">
    <source>
        <dbReference type="Proteomes" id="UP000678393"/>
    </source>
</evidence>
<protein>
    <recommendedName>
        <fullName evidence="11">Fringe-like glycosyltransferase domain-containing protein</fullName>
    </recommendedName>
</protein>
<evidence type="ECO:0000256" key="4">
    <source>
        <dbReference type="ARBA" id="ARBA00022679"/>
    </source>
</evidence>